<feature type="transmembrane region" description="Helical" evidence="6">
    <location>
        <begin position="296"/>
        <end position="319"/>
    </location>
</feature>
<dbReference type="SUPFAM" id="SSF53850">
    <property type="entry name" value="Periplasmic binding protein-like II"/>
    <property type="match status" value="1"/>
</dbReference>
<dbReference type="PANTHER" id="PTHR30294:SF29">
    <property type="entry name" value="MULTIDRUG ABC TRANSPORTER PERMEASE YBHS-RELATED"/>
    <property type="match status" value="1"/>
</dbReference>
<dbReference type="InterPro" id="IPR051449">
    <property type="entry name" value="ABC-2_transporter_component"/>
</dbReference>
<feature type="transmembrane region" description="Helical" evidence="6">
    <location>
        <begin position="21"/>
        <end position="47"/>
    </location>
</feature>
<keyword evidence="2" id="KW-1003">Cell membrane</keyword>
<feature type="transmembrane region" description="Helical" evidence="6">
    <location>
        <begin position="233"/>
        <end position="257"/>
    </location>
</feature>
<dbReference type="InterPro" id="IPR013525">
    <property type="entry name" value="ABC2_TM"/>
</dbReference>
<feature type="transmembrane region" description="Helical" evidence="6">
    <location>
        <begin position="331"/>
        <end position="350"/>
    </location>
</feature>
<dbReference type="EMBL" id="JAKLWS010000036">
    <property type="protein sequence ID" value="MCG2590589.1"/>
    <property type="molecule type" value="Genomic_DNA"/>
</dbReference>
<reference evidence="8" key="1">
    <citation type="submission" date="2022-01" db="EMBL/GenBank/DDBJ databases">
        <authorList>
            <person name="Wang Y."/>
        </authorList>
    </citation>
    <scope>NUCLEOTIDE SEQUENCE</scope>
    <source>
        <strain evidence="8">WB101</strain>
    </source>
</reference>
<accession>A0ABS9KIA7</accession>
<name>A0ABS9KIA7_9BACT</name>
<feature type="transmembrane region" description="Helical" evidence="6">
    <location>
        <begin position="386"/>
        <end position="405"/>
    </location>
</feature>
<feature type="transmembrane region" description="Helical" evidence="6">
    <location>
        <begin position="178"/>
        <end position="203"/>
    </location>
</feature>
<gene>
    <name evidence="8" type="ORF">L6773_18595</name>
</gene>
<evidence type="ECO:0000256" key="2">
    <source>
        <dbReference type="ARBA" id="ARBA00022475"/>
    </source>
</evidence>
<proteinExistence type="predicted"/>
<sequence length="430" mass="47898">MSWRQVYLVLRREYITRVKSKGFIAATILVPVGFVVLFGIGILISVWESDITFEIGVIDQTEVLAPSLEEMNEERYTDYSDLAEDSLRTLVQQEQITGYMILDEEHITSDKTLELIYSGSGGIQLLNSIQSDMREVIREERLQRAEVSQDIQNIFETSVSLNSRRLTAEGEETEDDTAFFTIVGMAMGFIIFFAIFGYGGYIMRGVIEEKTNRIVEVITSSVKPIELLSGKMVGVGALAITQFGIWIIALVGLSSIAGPLAASMMSDQSAQMQAMGAPEQAELPAFLDIPTIETSLIVYFILFFLLGYILYSSLFAAIGSAADSETDTQQLMMPVTIPIMLAYFIMFHAWRSPDSMLSVISSLVPFFSPIVMITRIAITEVPFWQIGLSMLLMVLTFVGTMWLSAKIYKVGILSYGGTASFKDIAKWIRQ</sequence>
<evidence type="ECO:0000313" key="9">
    <source>
        <dbReference type="Proteomes" id="UP001165366"/>
    </source>
</evidence>
<dbReference type="RefSeq" id="WP_237856019.1">
    <property type="nucleotide sequence ID" value="NZ_JAKLWS010000036.1"/>
</dbReference>
<feature type="domain" description="ABC-2 type transporter transmembrane" evidence="7">
    <location>
        <begin position="21"/>
        <end position="405"/>
    </location>
</feature>
<evidence type="ECO:0000259" key="7">
    <source>
        <dbReference type="Pfam" id="PF12698"/>
    </source>
</evidence>
<evidence type="ECO:0000313" key="8">
    <source>
        <dbReference type="EMBL" id="MCG2590589.1"/>
    </source>
</evidence>
<dbReference type="PANTHER" id="PTHR30294">
    <property type="entry name" value="MEMBRANE COMPONENT OF ABC TRANSPORTER YHHJ-RELATED"/>
    <property type="match status" value="1"/>
</dbReference>
<dbReference type="Gene3D" id="3.40.190.10">
    <property type="entry name" value="Periplasmic binding protein-like II"/>
    <property type="match status" value="1"/>
</dbReference>
<keyword evidence="9" id="KW-1185">Reference proteome</keyword>
<evidence type="ECO:0000256" key="1">
    <source>
        <dbReference type="ARBA" id="ARBA00004651"/>
    </source>
</evidence>
<dbReference type="Pfam" id="PF12698">
    <property type="entry name" value="ABC2_membrane_3"/>
    <property type="match status" value="1"/>
</dbReference>
<evidence type="ECO:0000256" key="6">
    <source>
        <dbReference type="SAM" id="Phobius"/>
    </source>
</evidence>
<comment type="subcellular location">
    <subcellularLocation>
        <location evidence="1">Cell membrane</location>
        <topology evidence="1">Multi-pass membrane protein</topology>
    </subcellularLocation>
</comment>
<keyword evidence="3 6" id="KW-0812">Transmembrane</keyword>
<organism evidence="8 9">
    <name type="scientific">Rhodohalobacter sulfatireducens</name>
    <dbReference type="NCBI Taxonomy" id="2911366"/>
    <lineage>
        <taxon>Bacteria</taxon>
        <taxon>Pseudomonadati</taxon>
        <taxon>Balneolota</taxon>
        <taxon>Balneolia</taxon>
        <taxon>Balneolales</taxon>
        <taxon>Balneolaceae</taxon>
        <taxon>Rhodohalobacter</taxon>
    </lineage>
</organism>
<reference evidence="8" key="2">
    <citation type="submission" date="2024-05" db="EMBL/GenBank/DDBJ databases">
        <title>Rhodohalobacter halophilus gen. nov., sp. nov., a moderately halophilic member of the family Balneolaceae.</title>
        <authorList>
            <person name="Xia J."/>
        </authorList>
    </citation>
    <scope>NUCLEOTIDE SEQUENCE</scope>
    <source>
        <strain evidence="8">WB101</strain>
    </source>
</reference>
<keyword evidence="4 6" id="KW-1133">Transmembrane helix</keyword>
<dbReference type="Proteomes" id="UP001165366">
    <property type="component" value="Unassembled WGS sequence"/>
</dbReference>
<keyword evidence="5 6" id="KW-0472">Membrane</keyword>
<feature type="transmembrane region" description="Helical" evidence="6">
    <location>
        <begin position="356"/>
        <end position="374"/>
    </location>
</feature>
<evidence type="ECO:0000256" key="4">
    <source>
        <dbReference type="ARBA" id="ARBA00022989"/>
    </source>
</evidence>
<evidence type="ECO:0000256" key="5">
    <source>
        <dbReference type="ARBA" id="ARBA00023136"/>
    </source>
</evidence>
<evidence type="ECO:0000256" key="3">
    <source>
        <dbReference type="ARBA" id="ARBA00022692"/>
    </source>
</evidence>
<comment type="caution">
    <text evidence="8">The sequence shown here is derived from an EMBL/GenBank/DDBJ whole genome shotgun (WGS) entry which is preliminary data.</text>
</comment>
<protein>
    <submittedName>
        <fullName evidence="8">ABC transporter permease</fullName>
    </submittedName>
</protein>